<dbReference type="PIRSF" id="PIRSF036893">
    <property type="entry name" value="Lipocalin_ApoD"/>
    <property type="match status" value="1"/>
</dbReference>
<dbReference type="PANTHER" id="PTHR10612">
    <property type="entry name" value="APOLIPOPROTEIN D"/>
    <property type="match status" value="1"/>
</dbReference>
<dbReference type="GO" id="GO:0007420">
    <property type="term" value="P:brain development"/>
    <property type="evidence" value="ECO:0007669"/>
    <property type="project" value="InterPro"/>
</dbReference>
<keyword evidence="10" id="KW-0873">Pyrrolidone carboxylic acid</keyword>
<dbReference type="CDD" id="cd19437">
    <property type="entry name" value="lipocalin_apoD-like"/>
    <property type="match status" value="1"/>
</dbReference>
<dbReference type="InterPro" id="IPR002969">
    <property type="entry name" value="ApolipopD"/>
</dbReference>
<evidence type="ECO:0000256" key="7">
    <source>
        <dbReference type="ARBA" id="ARBA00023121"/>
    </source>
</evidence>
<evidence type="ECO:0000256" key="2">
    <source>
        <dbReference type="ARBA" id="ARBA00006889"/>
    </source>
</evidence>
<reference evidence="13" key="1">
    <citation type="journal article" date="2019" name="bioRxiv">
        <title>The Genome of the Zebra Mussel, Dreissena polymorpha: A Resource for Invasive Species Research.</title>
        <authorList>
            <person name="McCartney M.A."/>
            <person name="Auch B."/>
            <person name="Kono T."/>
            <person name="Mallez S."/>
            <person name="Zhang Y."/>
            <person name="Obille A."/>
            <person name="Becker A."/>
            <person name="Abrahante J.E."/>
            <person name="Garbe J."/>
            <person name="Badalamenti J.P."/>
            <person name="Herman A."/>
            <person name="Mangelson H."/>
            <person name="Liachko I."/>
            <person name="Sullivan S."/>
            <person name="Sone E.D."/>
            <person name="Koren S."/>
            <person name="Silverstein K.A.T."/>
            <person name="Beckman K.B."/>
            <person name="Gohl D.M."/>
        </authorList>
    </citation>
    <scope>NUCLEOTIDE SEQUENCE</scope>
    <source>
        <strain evidence="13">Duluth1</strain>
        <tissue evidence="13">Whole animal</tissue>
    </source>
</reference>
<feature type="chain" id="PRO_5039776251" description="Apolipoprotein D" evidence="11">
    <location>
        <begin position="23"/>
        <end position="194"/>
    </location>
</feature>
<evidence type="ECO:0000256" key="10">
    <source>
        <dbReference type="ARBA" id="ARBA00023283"/>
    </source>
</evidence>
<dbReference type="GO" id="GO:0006869">
    <property type="term" value="P:lipid transport"/>
    <property type="evidence" value="ECO:0007669"/>
    <property type="project" value="InterPro"/>
</dbReference>
<dbReference type="GO" id="GO:0042246">
    <property type="term" value="P:tissue regeneration"/>
    <property type="evidence" value="ECO:0007669"/>
    <property type="project" value="InterPro"/>
</dbReference>
<evidence type="ECO:0000259" key="12">
    <source>
        <dbReference type="Pfam" id="PF08212"/>
    </source>
</evidence>
<proteinExistence type="inferred from homology"/>
<evidence type="ECO:0000256" key="4">
    <source>
        <dbReference type="ARBA" id="ARBA00022448"/>
    </source>
</evidence>
<protein>
    <recommendedName>
        <fullName evidence="3">Apolipoprotein D</fullName>
    </recommendedName>
</protein>
<feature type="domain" description="Lipocalin/cytosolic fatty-acid binding" evidence="12">
    <location>
        <begin position="39"/>
        <end position="157"/>
    </location>
</feature>
<evidence type="ECO:0000256" key="3">
    <source>
        <dbReference type="ARBA" id="ARBA00019890"/>
    </source>
</evidence>
<evidence type="ECO:0000256" key="8">
    <source>
        <dbReference type="ARBA" id="ARBA00023157"/>
    </source>
</evidence>
<evidence type="ECO:0000313" key="14">
    <source>
        <dbReference type="Proteomes" id="UP000828390"/>
    </source>
</evidence>
<evidence type="ECO:0000256" key="11">
    <source>
        <dbReference type="PIRNR" id="PIRNR036893"/>
    </source>
</evidence>
<dbReference type="Proteomes" id="UP000828390">
    <property type="component" value="Unassembled WGS sequence"/>
</dbReference>
<keyword evidence="6 11" id="KW-0732">Signal</keyword>
<keyword evidence="5" id="KW-0964">Secreted</keyword>
<dbReference type="PANTHER" id="PTHR10612:SF34">
    <property type="entry name" value="APOLIPOPROTEIN D"/>
    <property type="match status" value="1"/>
</dbReference>
<dbReference type="PRINTS" id="PR01219">
    <property type="entry name" value="APOLIPOPROTD"/>
</dbReference>
<dbReference type="Gene3D" id="2.40.128.20">
    <property type="match status" value="1"/>
</dbReference>
<keyword evidence="4" id="KW-0813">Transport</keyword>
<dbReference type="InterPro" id="IPR022271">
    <property type="entry name" value="Lipocalin_ApoD"/>
</dbReference>
<dbReference type="InterPro" id="IPR000566">
    <property type="entry name" value="Lipocln_cytosolic_FA-bd_dom"/>
</dbReference>
<dbReference type="InterPro" id="IPR012674">
    <property type="entry name" value="Calycin"/>
</dbReference>
<gene>
    <name evidence="13" type="ORF">DPMN_046101</name>
</gene>
<dbReference type="SUPFAM" id="SSF50814">
    <property type="entry name" value="Lipocalins"/>
    <property type="match status" value="1"/>
</dbReference>
<sequence>MRMKPSIAALTILTGLLPLCVGQIRDFGWCPNVRVQQYFDLKMYLGRWYEDRKFFAEFQAGGTCTMAEYSLKRDGSVKVKNTSYREMLGGYNSIVGQAQVFDPREPAKLGVRFFPGTPLGNYWVLETDYYQYSVVWSCRQLDRFFNSQNCWILKRRPGPLPAPVLKRIYSMLNFYGINPDFFIVSDQTRCPGRY</sequence>
<dbReference type="GO" id="GO:0000302">
    <property type="term" value="P:response to reactive oxygen species"/>
    <property type="evidence" value="ECO:0007669"/>
    <property type="project" value="TreeGrafter"/>
</dbReference>
<evidence type="ECO:0000256" key="1">
    <source>
        <dbReference type="ARBA" id="ARBA00004613"/>
    </source>
</evidence>
<evidence type="ECO:0000256" key="6">
    <source>
        <dbReference type="ARBA" id="ARBA00022729"/>
    </source>
</evidence>
<dbReference type="GO" id="GO:0005737">
    <property type="term" value="C:cytoplasm"/>
    <property type="evidence" value="ECO:0007669"/>
    <property type="project" value="TreeGrafter"/>
</dbReference>
<keyword evidence="14" id="KW-1185">Reference proteome</keyword>
<keyword evidence="9" id="KW-0325">Glycoprotein</keyword>
<evidence type="ECO:0000256" key="9">
    <source>
        <dbReference type="ARBA" id="ARBA00023180"/>
    </source>
</evidence>
<dbReference type="FunFam" id="2.40.128.20:FF:000003">
    <property type="entry name" value="Apolipoprotein D"/>
    <property type="match status" value="1"/>
</dbReference>
<dbReference type="Pfam" id="PF08212">
    <property type="entry name" value="Lipocalin_2"/>
    <property type="match status" value="1"/>
</dbReference>
<comment type="caution">
    <text evidence="13">The sequence shown here is derived from an EMBL/GenBank/DDBJ whole genome shotgun (WGS) entry which is preliminary data.</text>
</comment>
<dbReference type="EMBL" id="JAIWYP010000011">
    <property type="protein sequence ID" value="KAH3739449.1"/>
    <property type="molecule type" value="Genomic_DNA"/>
</dbReference>
<name>A0A9D4I083_DREPO</name>
<keyword evidence="7" id="KW-0446">Lipid-binding</keyword>
<dbReference type="GO" id="GO:0005576">
    <property type="term" value="C:extracellular region"/>
    <property type="evidence" value="ECO:0007669"/>
    <property type="project" value="UniProtKB-SubCell"/>
</dbReference>
<feature type="signal peptide" evidence="11">
    <location>
        <begin position="1"/>
        <end position="22"/>
    </location>
</feature>
<dbReference type="GO" id="GO:0006629">
    <property type="term" value="P:lipid metabolic process"/>
    <property type="evidence" value="ECO:0007669"/>
    <property type="project" value="TreeGrafter"/>
</dbReference>
<dbReference type="AlphaFoldDB" id="A0A9D4I083"/>
<comment type="similarity">
    <text evidence="2 11">Belongs to the calycin superfamily. Lipocalin family.</text>
</comment>
<keyword evidence="8" id="KW-1015">Disulfide bond</keyword>
<dbReference type="GO" id="GO:0008289">
    <property type="term" value="F:lipid binding"/>
    <property type="evidence" value="ECO:0007669"/>
    <property type="project" value="UniProtKB-KW"/>
</dbReference>
<accession>A0A9D4I083</accession>
<evidence type="ECO:0000256" key="5">
    <source>
        <dbReference type="ARBA" id="ARBA00022525"/>
    </source>
</evidence>
<reference evidence="13" key="2">
    <citation type="submission" date="2020-11" db="EMBL/GenBank/DDBJ databases">
        <authorList>
            <person name="McCartney M.A."/>
            <person name="Auch B."/>
            <person name="Kono T."/>
            <person name="Mallez S."/>
            <person name="Becker A."/>
            <person name="Gohl D.M."/>
            <person name="Silverstein K.A.T."/>
            <person name="Koren S."/>
            <person name="Bechman K.B."/>
            <person name="Herman A."/>
            <person name="Abrahante J.E."/>
            <person name="Garbe J."/>
        </authorList>
    </citation>
    <scope>NUCLEOTIDE SEQUENCE</scope>
    <source>
        <strain evidence="13">Duluth1</strain>
        <tissue evidence="13">Whole animal</tissue>
    </source>
</reference>
<comment type="subcellular location">
    <subcellularLocation>
        <location evidence="1">Secreted</location>
    </subcellularLocation>
</comment>
<organism evidence="13 14">
    <name type="scientific">Dreissena polymorpha</name>
    <name type="common">Zebra mussel</name>
    <name type="synonym">Mytilus polymorpha</name>
    <dbReference type="NCBI Taxonomy" id="45954"/>
    <lineage>
        <taxon>Eukaryota</taxon>
        <taxon>Metazoa</taxon>
        <taxon>Spiralia</taxon>
        <taxon>Lophotrochozoa</taxon>
        <taxon>Mollusca</taxon>
        <taxon>Bivalvia</taxon>
        <taxon>Autobranchia</taxon>
        <taxon>Heteroconchia</taxon>
        <taxon>Euheterodonta</taxon>
        <taxon>Imparidentia</taxon>
        <taxon>Neoheterodontei</taxon>
        <taxon>Myida</taxon>
        <taxon>Dreissenoidea</taxon>
        <taxon>Dreissenidae</taxon>
        <taxon>Dreissena</taxon>
    </lineage>
</organism>
<evidence type="ECO:0000313" key="13">
    <source>
        <dbReference type="EMBL" id="KAH3739449.1"/>
    </source>
</evidence>